<dbReference type="OrthoDB" id="2882185at2"/>
<name>A0A3M7TMW2_9BACI</name>
<dbReference type="Proteomes" id="UP000278746">
    <property type="component" value="Unassembled WGS sequence"/>
</dbReference>
<keyword evidence="3" id="KW-1185">Reference proteome</keyword>
<evidence type="ECO:0000256" key="1">
    <source>
        <dbReference type="SAM" id="Phobius"/>
    </source>
</evidence>
<evidence type="ECO:0000313" key="3">
    <source>
        <dbReference type="Proteomes" id="UP000278746"/>
    </source>
</evidence>
<dbReference type="AlphaFoldDB" id="A0A3M7TMW2"/>
<organism evidence="2 3">
    <name type="scientific">Alteribacter keqinensis</name>
    <dbReference type="NCBI Taxonomy" id="2483800"/>
    <lineage>
        <taxon>Bacteria</taxon>
        <taxon>Bacillati</taxon>
        <taxon>Bacillota</taxon>
        <taxon>Bacilli</taxon>
        <taxon>Bacillales</taxon>
        <taxon>Bacillaceae</taxon>
        <taxon>Alteribacter</taxon>
    </lineage>
</organism>
<accession>A0A3M7TMW2</accession>
<proteinExistence type="predicted"/>
<reference evidence="2 3" key="1">
    <citation type="submission" date="2018-10" db="EMBL/GenBank/DDBJ databases">
        <title>Bacillus Keqinensis sp. nov., a moderately halophilic bacterium isolated from a saline-alkaline lake.</title>
        <authorList>
            <person name="Wang H."/>
        </authorList>
    </citation>
    <scope>NUCLEOTIDE SEQUENCE [LARGE SCALE GENOMIC DNA]</scope>
    <source>
        <strain evidence="2 3">KQ-3</strain>
    </source>
</reference>
<keyword evidence="1" id="KW-1133">Transmembrane helix</keyword>
<gene>
    <name evidence="2" type="ORF">EBO34_16870</name>
</gene>
<dbReference type="EMBL" id="RHIB01000003">
    <property type="protein sequence ID" value="RNA66875.1"/>
    <property type="molecule type" value="Genomic_DNA"/>
</dbReference>
<evidence type="ECO:0000313" key="2">
    <source>
        <dbReference type="EMBL" id="RNA66875.1"/>
    </source>
</evidence>
<feature type="transmembrane region" description="Helical" evidence="1">
    <location>
        <begin position="6"/>
        <end position="24"/>
    </location>
</feature>
<comment type="caution">
    <text evidence="2">The sequence shown here is derived from an EMBL/GenBank/DDBJ whole genome shotgun (WGS) entry which is preliminary data.</text>
</comment>
<protein>
    <submittedName>
        <fullName evidence="2">Uncharacterized protein</fullName>
    </submittedName>
</protein>
<keyword evidence="1" id="KW-0472">Membrane</keyword>
<dbReference type="RefSeq" id="WP_122900751.1">
    <property type="nucleotide sequence ID" value="NZ_RHIB01000003.1"/>
</dbReference>
<sequence>MKKFFLYVMIFPAFVLLVLFLFPVGKLYFTEAKVVEAAFLDVYYAQVGDGETEFDVFKEYMEKQGWVEVQRLGSGQDFERDGETFFIHSTDIKTIFRDGWVNF</sequence>
<keyword evidence="1" id="KW-0812">Transmembrane</keyword>